<keyword evidence="3" id="KW-1185">Reference proteome</keyword>
<dbReference type="SUPFAM" id="SSF53335">
    <property type="entry name" value="S-adenosyl-L-methionine-dependent methyltransferases"/>
    <property type="match status" value="1"/>
</dbReference>
<organism evidence="2 3">
    <name type="scientific">Limnothrix redekei LRLZ20PSL1</name>
    <dbReference type="NCBI Taxonomy" id="3112953"/>
    <lineage>
        <taxon>Bacteria</taxon>
        <taxon>Bacillati</taxon>
        <taxon>Cyanobacteriota</taxon>
        <taxon>Cyanophyceae</taxon>
        <taxon>Pseudanabaenales</taxon>
        <taxon>Pseudanabaenaceae</taxon>
        <taxon>Limnothrix</taxon>
    </lineage>
</organism>
<accession>A0ABW7CAB0</accession>
<proteinExistence type="predicted"/>
<gene>
    <name evidence="2" type="ORF">VPK24_05510</name>
</gene>
<dbReference type="RefSeq" id="WP_393011144.1">
    <property type="nucleotide sequence ID" value="NZ_JAZAQF010000028.1"/>
</dbReference>
<keyword evidence="2" id="KW-0489">Methyltransferase</keyword>
<evidence type="ECO:0000313" key="2">
    <source>
        <dbReference type="EMBL" id="MFG3817085.1"/>
    </source>
</evidence>
<dbReference type="Pfam" id="PF08241">
    <property type="entry name" value="Methyltransf_11"/>
    <property type="match status" value="1"/>
</dbReference>
<feature type="domain" description="Methyltransferase type 11" evidence="1">
    <location>
        <begin position="80"/>
        <end position="179"/>
    </location>
</feature>
<dbReference type="GO" id="GO:0008168">
    <property type="term" value="F:methyltransferase activity"/>
    <property type="evidence" value="ECO:0007669"/>
    <property type="project" value="UniProtKB-KW"/>
</dbReference>
<dbReference type="CDD" id="cd02440">
    <property type="entry name" value="AdoMet_MTases"/>
    <property type="match status" value="1"/>
</dbReference>
<dbReference type="InterPro" id="IPR029063">
    <property type="entry name" value="SAM-dependent_MTases_sf"/>
</dbReference>
<dbReference type="GO" id="GO:0032259">
    <property type="term" value="P:methylation"/>
    <property type="evidence" value="ECO:0007669"/>
    <property type="project" value="UniProtKB-KW"/>
</dbReference>
<sequence length="239" mass="26970">MVNWSIAELQSRDWNTPELQAQIQAVAARYNKEYRGEAFEVPDEVAALPLYPEFATGSLTSRITSPFWELAKPQKGWRCLDLGCGGSFLFYPWRDWQAFFYGQDVARVACDLLTARGPQLNSKLFKGVHCQPAHELNYEPGFFDLVIATGVSCYYPINYWAAVVDRVKPLLKPGGLFVFDAILPELPLAENWAILETYLGSEVFLEEPIAWKKLIQAAGGKVTATREGDVFALYRVKFS</sequence>
<protein>
    <submittedName>
        <fullName evidence="2">Class I SAM-dependent methyltransferase</fullName>
    </submittedName>
</protein>
<dbReference type="Gene3D" id="3.40.50.150">
    <property type="entry name" value="Vaccinia Virus protein VP39"/>
    <property type="match status" value="1"/>
</dbReference>
<comment type="caution">
    <text evidence="2">The sequence shown here is derived from an EMBL/GenBank/DDBJ whole genome shotgun (WGS) entry which is preliminary data.</text>
</comment>
<dbReference type="InterPro" id="IPR013216">
    <property type="entry name" value="Methyltransf_11"/>
</dbReference>
<evidence type="ECO:0000259" key="1">
    <source>
        <dbReference type="Pfam" id="PF08241"/>
    </source>
</evidence>
<dbReference type="EMBL" id="JAZAQF010000028">
    <property type="protein sequence ID" value="MFG3817085.1"/>
    <property type="molecule type" value="Genomic_DNA"/>
</dbReference>
<dbReference type="Proteomes" id="UP001604335">
    <property type="component" value="Unassembled WGS sequence"/>
</dbReference>
<keyword evidence="2" id="KW-0808">Transferase</keyword>
<evidence type="ECO:0000313" key="3">
    <source>
        <dbReference type="Proteomes" id="UP001604335"/>
    </source>
</evidence>
<reference evidence="3" key="1">
    <citation type="journal article" date="2024" name="Algal Res.">
        <title>Biochemical, toxicological and genomic investigation of a high-biomass producing Limnothrix strain isolated from Italian shallow drinking water reservoir.</title>
        <authorList>
            <person name="Simonazzi M."/>
            <person name="Shishido T.K."/>
            <person name="Delbaje E."/>
            <person name="Wahlsten M."/>
            <person name="Fewer D.P."/>
            <person name="Sivonen K."/>
            <person name="Pezzolesi L."/>
            <person name="Pistocchi R."/>
        </authorList>
    </citation>
    <scope>NUCLEOTIDE SEQUENCE [LARGE SCALE GENOMIC DNA]</scope>
    <source>
        <strain evidence="3">LRLZ20PSL1</strain>
    </source>
</reference>
<name>A0ABW7CAB0_9CYAN</name>